<reference evidence="1" key="1">
    <citation type="submission" date="2014-11" db="EMBL/GenBank/DDBJ databases">
        <authorList>
            <person name="Amaro Gonzalez C."/>
        </authorList>
    </citation>
    <scope>NUCLEOTIDE SEQUENCE</scope>
</reference>
<accession>A0A0E9RSZ7</accession>
<evidence type="ECO:0000313" key="1">
    <source>
        <dbReference type="EMBL" id="JAH31570.1"/>
    </source>
</evidence>
<reference evidence="1" key="2">
    <citation type="journal article" date="2015" name="Fish Shellfish Immunol.">
        <title>Early steps in the European eel (Anguilla anguilla)-Vibrio vulnificus interaction in the gills: Role of the RtxA13 toxin.</title>
        <authorList>
            <person name="Callol A."/>
            <person name="Pajuelo D."/>
            <person name="Ebbesson L."/>
            <person name="Teles M."/>
            <person name="MacKenzie S."/>
            <person name="Amaro C."/>
        </authorList>
    </citation>
    <scope>NUCLEOTIDE SEQUENCE</scope>
</reference>
<protein>
    <submittedName>
        <fullName evidence="1">Uncharacterized protein</fullName>
    </submittedName>
</protein>
<dbReference type="AlphaFoldDB" id="A0A0E9RSZ7"/>
<dbReference type="EMBL" id="GBXM01077007">
    <property type="protein sequence ID" value="JAH31570.1"/>
    <property type="molecule type" value="Transcribed_RNA"/>
</dbReference>
<sequence length="92" mass="10328">MEQRPSKTSPFPNFQLYQKCRMDSDSEHRGLHRLLRMQGSISGSLEHASLAQISSEGLIGRNARDPDGSLAGRPHTIHQITRYLAAPRMESI</sequence>
<name>A0A0E9RSZ7_ANGAN</name>
<proteinExistence type="predicted"/>
<organism evidence="1">
    <name type="scientific">Anguilla anguilla</name>
    <name type="common">European freshwater eel</name>
    <name type="synonym">Muraena anguilla</name>
    <dbReference type="NCBI Taxonomy" id="7936"/>
    <lineage>
        <taxon>Eukaryota</taxon>
        <taxon>Metazoa</taxon>
        <taxon>Chordata</taxon>
        <taxon>Craniata</taxon>
        <taxon>Vertebrata</taxon>
        <taxon>Euteleostomi</taxon>
        <taxon>Actinopterygii</taxon>
        <taxon>Neopterygii</taxon>
        <taxon>Teleostei</taxon>
        <taxon>Anguilliformes</taxon>
        <taxon>Anguillidae</taxon>
        <taxon>Anguilla</taxon>
    </lineage>
</organism>